<evidence type="ECO:0000313" key="2">
    <source>
        <dbReference type="Proteomes" id="UP000472265"/>
    </source>
</evidence>
<keyword evidence="2" id="KW-1185">Reference proteome</keyword>
<dbReference type="OMA" id="RHENKNA"/>
<dbReference type="InterPro" id="IPR042566">
    <property type="entry name" value="L1_C"/>
</dbReference>
<dbReference type="Gene3D" id="3.30.70.1820">
    <property type="entry name" value="L1 transposable element, RRM domain"/>
    <property type="match status" value="1"/>
</dbReference>
<reference evidence="1" key="3">
    <citation type="submission" date="2025-09" db="UniProtKB">
        <authorList>
            <consortium name="Ensembl"/>
        </authorList>
    </citation>
    <scope>IDENTIFICATION</scope>
</reference>
<accession>A0A671ULI6</accession>
<dbReference type="PANTHER" id="PTHR11505">
    <property type="entry name" value="L1 TRANSPOSABLE ELEMENT-RELATED"/>
    <property type="match status" value="1"/>
</dbReference>
<reference evidence="1" key="2">
    <citation type="submission" date="2025-08" db="UniProtKB">
        <authorList>
            <consortium name="Ensembl"/>
        </authorList>
    </citation>
    <scope>IDENTIFICATION</scope>
</reference>
<evidence type="ECO:0008006" key="3">
    <source>
        <dbReference type="Google" id="ProtNLM"/>
    </source>
</evidence>
<proteinExistence type="predicted"/>
<organism evidence="1 2">
    <name type="scientific">Sparus aurata</name>
    <name type="common">Gilthead sea bream</name>
    <dbReference type="NCBI Taxonomy" id="8175"/>
    <lineage>
        <taxon>Eukaryota</taxon>
        <taxon>Metazoa</taxon>
        <taxon>Chordata</taxon>
        <taxon>Craniata</taxon>
        <taxon>Vertebrata</taxon>
        <taxon>Euteleostomi</taxon>
        <taxon>Actinopterygii</taxon>
        <taxon>Neopterygii</taxon>
        <taxon>Teleostei</taxon>
        <taxon>Neoteleostei</taxon>
        <taxon>Acanthomorphata</taxon>
        <taxon>Eupercaria</taxon>
        <taxon>Spariformes</taxon>
        <taxon>Sparidae</taxon>
        <taxon>Sparus</taxon>
    </lineage>
</organism>
<dbReference type="Ensembl" id="ENSSAUT00010015628.1">
    <property type="protein sequence ID" value="ENSSAUP00010014724.1"/>
    <property type="gene ID" value="ENSSAUG00010006873.1"/>
</dbReference>
<dbReference type="InterPro" id="IPR004244">
    <property type="entry name" value="Transposase_22"/>
</dbReference>
<dbReference type="InParanoid" id="A0A671ULI6"/>
<dbReference type="Proteomes" id="UP000472265">
    <property type="component" value="Chromosome 6"/>
</dbReference>
<reference evidence="1" key="1">
    <citation type="submission" date="2021-04" db="EMBL/GenBank/DDBJ databases">
        <authorList>
            <consortium name="Wellcome Sanger Institute Data Sharing"/>
        </authorList>
    </citation>
    <scope>NUCLEOTIDE SEQUENCE [LARGE SCALE GENOMIC DNA]</scope>
</reference>
<dbReference type="Gene3D" id="3.30.250.20">
    <property type="entry name" value="L1 transposable element, C-terminal domain"/>
    <property type="match status" value="1"/>
</dbReference>
<evidence type="ECO:0000313" key="1">
    <source>
        <dbReference type="Ensembl" id="ENSSAUP00010014724.1"/>
    </source>
</evidence>
<dbReference type="AlphaFoldDB" id="A0A671ULI6"/>
<protein>
    <recommendedName>
        <fullName evidence="3">L1 transposable element RRM domain-containing protein</fullName>
    </recommendedName>
</protein>
<dbReference type="Gene3D" id="1.20.5.340">
    <property type="match status" value="1"/>
</dbReference>
<sequence length="292" mass="33938">MTNVTKLPEGVFANIGSRRTCWTNRTDARHENKNATGQRMTLAIQEMKKDMLSHFDSKMDIMQISLDTIHNRMSTIAEHVTELEQRVSANEDTVTDLRKLASTLEKDNSYLKEKIEDLENRSRSHNLRFLNVPEQAEGSNMLEFMNKLIPLLLGEENFTSLPVIERAHRSPTTRRQITKTGPRPILVKFLLLQDKVKLLRLAQAKRELFFRGCTIHIYPDYSAGVLQKRREFNNIKKKLRELNIKYSLLYPATLKVIIDGKSRLFRCPEDVETFLQRNVVRPSNKSTRSEKP</sequence>
<dbReference type="GeneTree" id="ENSGT00940000160789"/>
<name>A0A671ULI6_SPAAU</name>